<evidence type="ECO:0000256" key="1">
    <source>
        <dbReference type="ARBA" id="ARBA00005591"/>
    </source>
</evidence>
<dbReference type="GO" id="GO:0033744">
    <property type="term" value="F:L-methionine:thioredoxin-disulfide S-oxidoreductase activity"/>
    <property type="evidence" value="ECO:0007669"/>
    <property type="project" value="RHEA"/>
</dbReference>
<dbReference type="PANTHER" id="PTHR43774">
    <property type="entry name" value="PEPTIDE METHIONINE SULFOXIDE REDUCTASE"/>
    <property type="match status" value="1"/>
</dbReference>
<dbReference type="STRING" id="112248.SAMN05444392_12119"/>
<keyword evidence="2 5" id="KW-0560">Oxidoreductase</keyword>
<dbReference type="EMBL" id="FQVL01000021">
    <property type="protein sequence ID" value="SHF40312.1"/>
    <property type="molecule type" value="Genomic_DNA"/>
</dbReference>
<dbReference type="EC" id="1.8.4.11" evidence="5"/>
<dbReference type="OrthoDB" id="4174719at2"/>
<dbReference type="Gene3D" id="3.30.1060.10">
    <property type="entry name" value="Peptide methionine sulphoxide reductase MsrA"/>
    <property type="match status" value="1"/>
</dbReference>
<organism evidence="7 8">
    <name type="scientific">Seinonella peptonophila</name>
    <dbReference type="NCBI Taxonomy" id="112248"/>
    <lineage>
        <taxon>Bacteria</taxon>
        <taxon>Bacillati</taxon>
        <taxon>Bacillota</taxon>
        <taxon>Bacilli</taxon>
        <taxon>Bacillales</taxon>
        <taxon>Thermoactinomycetaceae</taxon>
        <taxon>Seinonella</taxon>
    </lineage>
</organism>
<sequence length="177" mass="20468">MNHSFELATFAGGCFWCMMAPFENLTGVKKVVAGYTGGHTKNPTYEEVCTGKTGHIEAIQITYDPKKLTYSELLEVFWMQIDPTDPGGQFADRGIQYQTAIFYHSESQHRQAVASKQQLANSGRFSKPIMTQLKKATVFYPAEPMHQDYHKKNQQHYQSYRYHSGRDQFLERVWKKK</sequence>
<dbReference type="Proteomes" id="UP000184476">
    <property type="component" value="Unassembled WGS sequence"/>
</dbReference>
<gene>
    <name evidence="5" type="primary">msrA</name>
    <name evidence="7" type="ORF">SAMN05444392_12119</name>
</gene>
<feature type="active site" evidence="5">
    <location>
        <position position="14"/>
    </location>
</feature>
<dbReference type="HAMAP" id="MF_01401">
    <property type="entry name" value="MsrA"/>
    <property type="match status" value="1"/>
</dbReference>
<evidence type="ECO:0000256" key="2">
    <source>
        <dbReference type="ARBA" id="ARBA00023002"/>
    </source>
</evidence>
<proteinExistence type="inferred from homology"/>
<feature type="domain" description="Peptide methionine sulphoxide reductase MsrA" evidence="6">
    <location>
        <begin position="8"/>
        <end position="158"/>
    </location>
</feature>
<evidence type="ECO:0000313" key="8">
    <source>
        <dbReference type="Proteomes" id="UP000184476"/>
    </source>
</evidence>
<dbReference type="PANTHER" id="PTHR43774:SF1">
    <property type="entry name" value="PEPTIDE METHIONINE SULFOXIDE REDUCTASE MSRA 2"/>
    <property type="match status" value="1"/>
</dbReference>
<name>A0A1M5BDR4_9BACL</name>
<reference evidence="7 8" key="1">
    <citation type="submission" date="2016-11" db="EMBL/GenBank/DDBJ databases">
        <authorList>
            <person name="Jaros S."/>
            <person name="Januszkiewicz K."/>
            <person name="Wedrychowicz H."/>
        </authorList>
    </citation>
    <scope>NUCLEOTIDE SEQUENCE [LARGE SCALE GENOMIC DNA]</scope>
    <source>
        <strain evidence="7 8">DSM 44666</strain>
    </source>
</reference>
<comment type="catalytic activity">
    <reaction evidence="4 5">
        <text>[thioredoxin]-disulfide + L-methionine + H2O = L-methionine (S)-S-oxide + [thioredoxin]-dithiol</text>
        <dbReference type="Rhea" id="RHEA:19993"/>
        <dbReference type="Rhea" id="RHEA-COMP:10698"/>
        <dbReference type="Rhea" id="RHEA-COMP:10700"/>
        <dbReference type="ChEBI" id="CHEBI:15377"/>
        <dbReference type="ChEBI" id="CHEBI:29950"/>
        <dbReference type="ChEBI" id="CHEBI:50058"/>
        <dbReference type="ChEBI" id="CHEBI:57844"/>
        <dbReference type="ChEBI" id="CHEBI:58772"/>
        <dbReference type="EC" id="1.8.4.11"/>
    </reaction>
</comment>
<keyword evidence="8" id="KW-1185">Reference proteome</keyword>
<dbReference type="AlphaFoldDB" id="A0A1M5BDR4"/>
<dbReference type="InterPro" id="IPR036509">
    <property type="entry name" value="Met_Sox_Rdtase_MsrA_sf"/>
</dbReference>
<protein>
    <recommendedName>
        <fullName evidence="5">Peptide methionine sulfoxide reductase MsrA</fullName>
        <shortName evidence="5">Protein-methionine-S-oxide reductase</shortName>
        <ecNumber evidence="5">1.8.4.11</ecNumber>
    </recommendedName>
    <alternativeName>
        <fullName evidence="5">Peptide-methionine (S)-S-oxide reductase</fullName>
        <shortName evidence="5">Peptide Met(O) reductase</shortName>
    </alternativeName>
</protein>
<evidence type="ECO:0000256" key="3">
    <source>
        <dbReference type="ARBA" id="ARBA00047806"/>
    </source>
</evidence>
<dbReference type="InterPro" id="IPR002569">
    <property type="entry name" value="Met_Sox_Rdtase_MsrA_dom"/>
</dbReference>
<dbReference type="Pfam" id="PF01625">
    <property type="entry name" value="PMSR"/>
    <property type="match status" value="1"/>
</dbReference>
<dbReference type="NCBIfam" id="TIGR00401">
    <property type="entry name" value="msrA"/>
    <property type="match status" value="1"/>
</dbReference>
<accession>A0A1M5BDR4</accession>
<comment type="catalytic activity">
    <reaction evidence="3 5">
        <text>L-methionyl-[protein] + [thioredoxin]-disulfide + H2O = L-methionyl-(S)-S-oxide-[protein] + [thioredoxin]-dithiol</text>
        <dbReference type="Rhea" id="RHEA:14217"/>
        <dbReference type="Rhea" id="RHEA-COMP:10698"/>
        <dbReference type="Rhea" id="RHEA-COMP:10700"/>
        <dbReference type="Rhea" id="RHEA-COMP:12313"/>
        <dbReference type="Rhea" id="RHEA-COMP:12315"/>
        <dbReference type="ChEBI" id="CHEBI:15377"/>
        <dbReference type="ChEBI" id="CHEBI:16044"/>
        <dbReference type="ChEBI" id="CHEBI:29950"/>
        <dbReference type="ChEBI" id="CHEBI:44120"/>
        <dbReference type="ChEBI" id="CHEBI:50058"/>
        <dbReference type="EC" id="1.8.4.11"/>
    </reaction>
</comment>
<dbReference type="SUPFAM" id="SSF55068">
    <property type="entry name" value="Peptide methionine sulfoxide reductase"/>
    <property type="match status" value="1"/>
</dbReference>
<comment type="similarity">
    <text evidence="1 5">Belongs to the MsrA Met sulfoxide reductase family.</text>
</comment>
<evidence type="ECO:0000256" key="4">
    <source>
        <dbReference type="ARBA" id="ARBA00048782"/>
    </source>
</evidence>
<dbReference type="GO" id="GO:0008113">
    <property type="term" value="F:peptide-methionine (S)-S-oxide reductase activity"/>
    <property type="evidence" value="ECO:0007669"/>
    <property type="project" value="UniProtKB-UniRule"/>
</dbReference>
<evidence type="ECO:0000313" key="7">
    <source>
        <dbReference type="EMBL" id="SHF40312.1"/>
    </source>
</evidence>
<evidence type="ECO:0000256" key="5">
    <source>
        <dbReference type="HAMAP-Rule" id="MF_01401"/>
    </source>
</evidence>
<evidence type="ECO:0000259" key="6">
    <source>
        <dbReference type="Pfam" id="PF01625"/>
    </source>
</evidence>
<comment type="function">
    <text evidence="5">Has an important function as a repair enzyme for proteins that have been inactivated by oxidation. Catalyzes the reversible oxidation-reduction of methionine sulfoxide in proteins to methionine.</text>
</comment>